<evidence type="ECO:0000313" key="2">
    <source>
        <dbReference type="EMBL" id="MFC0410798.1"/>
    </source>
</evidence>
<evidence type="ECO:0000313" key="3">
    <source>
        <dbReference type="Proteomes" id="UP001589865"/>
    </source>
</evidence>
<reference evidence="2 3" key="1">
    <citation type="submission" date="2024-09" db="EMBL/GenBank/DDBJ databases">
        <authorList>
            <person name="Sun Q."/>
            <person name="Mori K."/>
        </authorList>
    </citation>
    <scope>NUCLEOTIDE SEQUENCE [LARGE SCALE GENOMIC DNA]</scope>
    <source>
        <strain evidence="2 3">TBRC 5777</strain>
    </source>
</reference>
<keyword evidence="3" id="KW-1185">Reference proteome</keyword>
<protein>
    <submittedName>
        <fullName evidence="2">Periplasmic heavy metal sensor</fullName>
    </submittedName>
</protein>
<dbReference type="Pfam" id="PF13801">
    <property type="entry name" value="Metal_resist"/>
    <property type="match status" value="1"/>
</dbReference>
<feature type="region of interest" description="Disordered" evidence="1">
    <location>
        <begin position="131"/>
        <end position="175"/>
    </location>
</feature>
<evidence type="ECO:0000256" key="1">
    <source>
        <dbReference type="SAM" id="MobiDB-lite"/>
    </source>
</evidence>
<gene>
    <name evidence="2" type="ORF">ACFFGY_21325</name>
</gene>
<comment type="caution">
    <text evidence="2">The sequence shown here is derived from an EMBL/GenBank/DDBJ whole genome shotgun (WGS) entry which is preliminary data.</text>
</comment>
<dbReference type="EMBL" id="JBHLUN010000017">
    <property type="protein sequence ID" value="MFC0410798.1"/>
    <property type="molecule type" value="Genomic_DNA"/>
</dbReference>
<dbReference type="InterPro" id="IPR025961">
    <property type="entry name" value="Metal_resist"/>
</dbReference>
<accession>A0ABV6JYI0</accession>
<dbReference type="Proteomes" id="UP001589865">
    <property type="component" value="Unassembled WGS sequence"/>
</dbReference>
<proteinExistence type="predicted"/>
<organism evidence="2 3">
    <name type="scientific">Roseomonas elaeocarpi</name>
    <dbReference type="NCBI Taxonomy" id="907779"/>
    <lineage>
        <taxon>Bacteria</taxon>
        <taxon>Pseudomonadati</taxon>
        <taxon>Pseudomonadota</taxon>
        <taxon>Alphaproteobacteria</taxon>
        <taxon>Acetobacterales</taxon>
        <taxon>Roseomonadaceae</taxon>
        <taxon>Roseomonas</taxon>
    </lineage>
</organism>
<dbReference type="RefSeq" id="WP_377046552.1">
    <property type="nucleotide sequence ID" value="NZ_JBHLUN010000017.1"/>
</dbReference>
<name>A0ABV6JYI0_9PROT</name>
<sequence>MRRPSLAVLGRVLLGASLALNLVLGGLLLMRDRSSPSPNPRRLLARVERLLPEADRAAFEREVAARREEMAAAERRIRQGLAPVRDAIGAQPFDPAALRAAMMQGRAPWNDFSNLFDDTLVRALSAISPEGRQRVAQDMPGPDRNRADPDTAERRDGDRDHDRERTGQDGRKTTH</sequence>